<comment type="caution">
    <text evidence="2">The sequence shown here is derived from an EMBL/GenBank/DDBJ whole genome shotgun (WGS) entry which is preliminary data.</text>
</comment>
<dbReference type="CDD" id="cd01983">
    <property type="entry name" value="SIMIBI"/>
    <property type="match status" value="1"/>
</dbReference>
<dbReference type="AlphaFoldDB" id="A0A6A4A1Q1"/>
<proteinExistence type="predicted"/>
<sequence length="789" mass="89216">MWFELVDRNGEPLGPADKLHGPLGDVADFRRALKDSRSDSADLDGVEASLLKVYKDRKTYISRIALATNDPIARFGKQMETALIVEVPKVWFQLVDGGTRRPLEDAVCLPLANLRVEKLREAAKAKFSELFPKTVKASDLKVYESWEEYNKRTGGIPLLTDSSIENFGKSRETALIVEVPKVWFQLVDGGTRRAVTVYKSMQVYKDQVEGGLLSADSIVNEHGKTSRSALILEGPKYASLLRKRPGGDIRQLLNEDTTKRQNQEQLLSDFEMLTVNEDEFQLEELHSKQQSENPIVMTPGLHEFWEGFGSFPPYYFVRMEEVVFWQLIKKLLLDPKKRIVIVGSPGVGKSCFLMLVAFYLACVEKKKVLVIRRVKEKELESVVVLLDGQGSYTRVTNVPRSWLYKARAEAKGAVVLVDGYDQDALGASDGLEPFHVLATSCQYDAKHDDPSHVVVLPAWRRDDLLHYAKLTNWVVDTGLRMTTQLQPQTWPKLVKEQYFYNGGSLREFCKPLGEVKKRVIADCSVVGAAQAHELLNTYGGGQSRGQVDRIRRHYITDCNQEAHYCESKWWKLSVDSGYALSKLGRIISTETQLDIYKYAKSIGAGFLGTAYELLLHNAVHGAFAKSEPIVLKIPQRSEFDRIEICVQHVISSGESEQSCYDCLATLDKNTYWYPAYSFFPFIDAVTTCKAISSTSGHSDTILAYIQVTIQKHKKFKPDRLKRLNEEIDKTPQLKGLRRVFVVVGPDSDIGNTFTLRDAPDQDAFLSCFDRDQLEPQHQEEQHPPPPSEE</sequence>
<dbReference type="SUPFAM" id="SSF52540">
    <property type="entry name" value="P-loop containing nucleoside triphosphate hydrolases"/>
    <property type="match status" value="1"/>
</dbReference>
<evidence type="ECO:0000313" key="3">
    <source>
        <dbReference type="Proteomes" id="UP000440367"/>
    </source>
</evidence>
<evidence type="ECO:0008006" key="4">
    <source>
        <dbReference type="Google" id="ProtNLM"/>
    </source>
</evidence>
<organism evidence="2 3">
    <name type="scientific">Phytophthora fragariae</name>
    <dbReference type="NCBI Taxonomy" id="53985"/>
    <lineage>
        <taxon>Eukaryota</taxon>
        <taxon>Sar</taxon>
        <taxon>Stramenopiles</taxon>
        <taxon>Oomycota</taxon>
        <taxon>Peronosporomycetes</taxon>
        <taxon>Peronosporales</taxon>
        <taxon>Peronosporaceae</taxon>
        <taxon>Phytophthora</taxon>
    </lineage>
</organism>
<gene>
    <name evidence="2" type="ORF">PF002_g6377</name>
</gene>
<name>A0A6A4A1Q1_9STRA</name>
<dbReference type="EMBL" id="QXGD01000221">
    <property type="protein sequence ID" value="KAE9247224.1"/>
    <property type="molecule type" value="Genomic_DNA"/>
</dbReference>
<feature type="compositionally biased region" description="Basic and acidic residues" evidence="1">
    <location>
        <begin position="768"/>
        <end position="782"/>
    </location>
</feature>
<evidence type="ECO:0000313" key="2">
    <source>
        <dbReference type="EMBL" id="KAE9247224.1"/>
    </source>
</evidence>
<protein>
    <recommendedName>
        <fullName evidence="4">Crinkler effector protein N-terminal domain-containing protein</fullName>
    </recommendedName>
</protein>
<accession>A0A6A4A1Q1</accession>
<dbReference type="Proteomes" id="UP000440367">
    <property type="component" value="Unassembled WGS sequence"/>
</dbReference>
<dbReference type="InterPro" id="IPR027417">
    <property type="entry name" value="P-loop_NTPase"/>
</dbReference>
<evidence type="ECO:0000256" key="1">
    <source>
        <dbReference type="SAM" id="MobiDB-lite"/>
    </source>
</evidence>
<feature type="region of interest" description="Disordered" evidence="1">
    <location>
        <begin position="768"/>
        <end position="789"/>
    </location>
</feature>
<reference evidence="2 3" key="1">
    <citation type="submission" date="2018-08" db="EMBL/GenBank/DDBJ databases">
        <title>Genomic investigation of the strawberry pathogen Phytophthora fragariae indicates pathogenicity is determined by transcriptional variation in three key races.</title>
        <authorList>
            <person name="Adams T.M."/>
            <person name="Armitage A.D."/>
            <person name="Sobczyk M.K."/>
            <person name="Bates H.J."/>
            <person name="Dunwell J.M."/>
            <person name="Nellist C.F."/>
            <person name="Harrison R.J."/>
        </authorList>
    </citation>
    <scope>NUCLEOTIDE SEQUENCE [LARGE SCALE GENOMIC DNA]</scope>
    <source>
        <strain evidence="2 3">BC-1</strain>
    </source>
</reference>